<keyword evidence="1" id="KW-1133">Transmembrane helix</keyword>
<keyword evidence="3" id="KW-1185">Reference proteome</keyword>
<organism evidence="2 3">
    <name type="scientific">Helicoverpa armigera</name>
    <name type="common">Cotton bollworm</name>
    <name type="synonym">Heliothis armigera</name>
    <dbReference type="NCBI Taxonomy" id="29058"/>
    <lineage>
        <taxon>Eukaryota</taxon>
        <taxon>Metazoa</taxon>
        <taxon>Ecdysozoa</taxon>
        <taxon>Arthropoda</taxon>
        <taxon>Hexapoda</taxon>
        <taxon>Insecta</taxon>
        <taxon>Pterygota</taxon>
        <taxon>Neoptera</taxon>
        <taxon>Endopterygota</taxon>
        <taxon>Lepidoptera</taxon>
        <taxon>Glossata</taxon>
        <taxon>Ditrysia</taxon>
        <taxon>Noctuoidea</taxon>
        <taxon>Noctuidae</taxon>
        <taxon>Heliothinae</taxon>
        <taxon>Helicoverpa</taxon>
    </lineage>
</organism>
<dbReference type="Proteomes" id="UP000249218">
    <property type="component" value="Unassembled WGS sequence"/>
</dbReference>
<feature type="transmembrane region" description="Helical" evidence="1">
    <location>
        <begin position="269"/>
        <end position="292"/>
    </location>
</feature>
<gene>
    <name evidence="2" type="primary">HaOG205343</name>
    <name evidence="2" type="ORF">B5X24_HaOG205343</name>
</gene>
<dbReference type="OrthoDB" id="7427406at2759"/>
<dbReference type="AlphaFoldDB" id="A0A2W1BNN6"/>
<evidence type="ECO:0000313" key="3">
    <source>
        <dbReference type="Proteomes" id="UP000249218"/>
    </source>
</evidence>
<accession>A0A2W1BNN6</accession>
<feature type="transmembrane region" description="Helical" evidence="1">
    <location>
        <begin position="392"/>
        <end position="425"/>
    </location>
</feature>
<reference evidence="2 3" key="1">
    <citation type="journal article" date="2017" name="BMC Biol.">
        <title>Genomic innovations, transcriptional plasticity and gene loss underlying the evolution and divergence of two highly polyphagous and invasive Helicoverpa pest species.</title>
        <authorList>
            <person name="Pearce S.L."/>
            <person name="Clarke D.F."/>
            <person name="East P.D."/>
            <person name="Elfekih S."/>
            <person name="Gordon K.H."/>
            <person name="Jermiin L.S."/>
            <person name="McGaughran A."/>
            <person name="Oakeshott J.G."/>
            <person name="Papanikolaou A."/>
            <person name="Perera O.P."/>
            <person name="Rane R.V."/>
            <person name="Richards S."/>
            <person name="Tay W.T."/>
            <person name="Walsh T.K."/>
            <person name="Anderson A."/>
            <person name="Anderson C.J."/>
            <person name="Asgari S."/>
            <person name="Board P.G."/>
            <person name="Bretschneider A."/>
            <person name="Campbell P.M."/>
            <person name="Chertemps T."/>
            <person name="Christeller J.T."/>
            <person name="Coppin C.W."/>
            <person name="Downes S.J."/>
            <person name="Duan G."/>
            <person name="Farnsworth C.A."/>
            <person name="Good R.T."/>
            <person name="Han L.B."/>
            <person name="Han Y.C."/>
            <person name="Hatje K."/>
            <person name="Horne I."/>
            <person name="Huang Y.P."/>
            <person name="Hughes D.S."/>
            <person name="Jacquin-Joly E."/>
            <person name="James W."/>
            <person name="Jhangiani S."/>
            <person name="Kollmar M."/>
            <person name="Kuwar S.S."/>
            <person name="Li S."/>
            <person name="Liu N.Y."/>
            <person name="Maibeche M.T."/>
            <person name="Miller J.R."/>
            <person name="Montagne N."/>
            <person name="Perry T."/>
            <person name="Qu J."/>
            <person name="Song S.V."/>
            <person name="Sutton G.G."/>
            <person name="Vogel H."/>
            <person name="Walenz B.P."/>
            <person name="Xu W."/>
            <person name="Zhang H.J."/>
            <person name="Zou Z."/>
            <person name="Batterham P."/>
            <person name="Edwards O.R."/>
            <person name="Feyereisen R."/>
            <person name="Gibbs R.A."/>
            <person name="Heckel D.G."/>
            <person name="McGrath A."/>
            <person name="Robin C."/>
            <person name="Scherer S.E."/>
            <person name="Worley K.C."/>
            <person name="Wu Y.D."/>
        </authorList>
    </citation>
    <scope>NUCLEOTIDE SEQUENCE [LARGE SCALE GENOMIC DNA]</scope>
    <source>
        <strain evidence="2">Harm_GR_Male_#8</strain>
        <tissue evidence="2">Whole organism</tissue>
    </source>
</reference>
<name>A0A2W1BNN6_HELAM</name>
<feature type="transmembrane region" description="Helical" evidence="1">
    <location>
        <begin position="298"/>
        <end position="321"/>
    </location>
</feature>
<protein>
    <submittedName>
        <fullName evidence="2">Uncharacterized protein</fullName>
    </submittedName>
</protein>
<feature type="transmembrane region" description="Helical" evidence="1">
    <location>
        <begin position="223"/>
        <end position="248"/>
    </location>
</feature>
<keyword evidence="1" id="KW-0472">Membrane</keyword>
<keyword evidence="1" id="KW-0812">Transmembrane</keyword>
<feature type="transmembrane region" description="Helical" evidence="1">
    <location>
        <begin position="358"/>
        <end position="380"/>
    </location>
</feature>
<feature type="transmembrane region" description="Helical" evidence="1">
    <location>
        <begin position="333"/>
        <end position="352"/>
    </location>
</feature>
<feature type="transmembrane region" description="Helical" evidence="1">
    <location>
        <begin position="192"/>
        <end position="211"/>
    </location>
</feature>
<evidence type="ECO:0000313" key="2">
    <source>
        <dbReference type="EMBL" id="PZC75891.1"/>
    </source>
</evidence>
<sequence length="426" mass="48154">MSQTGAMLELSSSLIQSSSTMLQTKDTLGEGHFRWSSIKQFVYFACTFAASAYNFDIFSKVCENVRLVDFILSEMTLGIAYMCMDSFIKLYTKRFDCNKFMNPLLRGISYGRFLQTSLFVVLHSSYLADSLKFLLASFQDVPPWSICQKENGCISAKDIMVRCNRNLTTNFTLTSAYFHYQATFGALDRNTLTTRVFVLGLVWMLVFFFATVTEETVVKIFRLAFLCTSISTLVVIGFIFVSTSNIATEAFSQIVDVSTPSELMLSVKYVSYTFGIGFLGLYDFGAMSAYTMVDTASVIYVAVFTSLAFMRSWIVKILYLVTLKCVNIPLGQYGTHILFYAILPLTTEFLYAHKLYLFYFYGNVVFGTLVYMTNLMIILAKFLSYEFRAIKNIYVIGLLCSIGFAGSIPLLAVSIYFCIIPVSYIQ</sequence>
<proteinExistence type="predicted"/>
<dbReference type="EMBL" id="KZ149977">
    <property type="protein sequence ID" value="PZC75891.1"/>
    <property type="molecule type" value="Genomic_DNA"/>
</dbReference>
<evidence type="ECO:0000256" key="1">
    <source>
        <dbReference type="SAM" id="Phobius"/>
    </source>
</evidence>